<keyword evidence="6" id="KW-0472">Membrane</keyword>
<dbReference type="PROSITE" id="PS51767">
    <property type="entry name" value="PEPTIDASE_A1"/>
    <property type="match status" value="1"/>
</dbReference>
<dbReference type="InterPro" id="IPR001461">
    <property type="entry name" value="Aspartic_peptidase_A1"/>
</dbReference>
<protein>
    <submittedName>
        <fullName evidence="15">Aspartic-type endopeptidase ctsD</fullName>
    </submittedName>
</protein>
<reference evidence="15" key="1">
    <citation type="submission" date="2015-07" db="EMBL/GenBank/DDBJ databases">
        <title>Transcriptome Assembly of Anthurium amnicola.</title>
        <authorList>
            <person name="Suzuki J."/>
        </authorList>
    </citation>
    <scope>NUCLEOTIDE SEQUENCE</scope>
</reference>
<feature type="active site" evidence="9">
    <location>
        <position position="147"/>
    </location>
</feature>
<evidence type="ECO:0000256" key="6">
    <source>
        <dbReference type="ARBA" id="ARBA00023136"/>
    </source>
</evidence>
<accession>A0A1D1Z659</accession>
<dbReference type="InterPro" id="IPR034164">
    <property type="entry name" value="Pepsin-like_dom"/>
</dbReference>
<evidence type="ECO:0000256" key="2">
    <source>
        <dbReference type="ARBA" id="ARBA00007447"/>
    </source>
</evidence>
<feature type="domain" description="Peptidase A1" evidence="14">
    <location>
        <begin position="131"/>
        <end position="437"/>
    </location>
</feature>
<sequence>MKFTHILTFALAITAGNINAAPVSTGTHSITITKKGPSSLFTWKQQVDLFNKRPFKKYLKYTQSLVDAGKAGISAADFQKLVDAAKKPIVAAAAADGTTDRIPEIGSQQTNGTGNGVANDPLSNEGNDIGYFGPISVGGQTFNVIFDTGSSDLWVPGPKCKDVACTQHTVFDPTKSKTFSTDNQPFSIQYGTGSVSGTIATEDVSIAGLPIKQQTFGLTTTESQEFAGSEFDGILGMALDQLSSQGAVTPFSSLVKQGVVQQPLFGFFLGREKDNTQGQLTLGGTDNSLFKGDISFNKLVSNQGFWEIAMDDAAVDGKPLGFQKKTAIIDTGTTLLIAPPADAAAIHAQIPGSQQDGDNFAVPCDTKSIVALTFGGKNFEISTKDLARIPIPGQSNLCVSGISGGVIGGPDQWLVGDTFLKNVYSVFDVEKLAVGFAPIA</sequence>
<feature type="active site" evidence="9">
    <location>
        <position position="330"/>
    </location>
</feature>
<dbReference type="PROSITE" id="PS00141">
    <property type="entry name" value="ASP_PROTEASE"/>
    <property type="match status" value="2"/>
</dbReference>
<evidence type="ECO:0000256" key="7">
    <source>
        <dbReference type="ARBA" id="ARBA00023180"/>
    </source>
</evidence>
<evidence type="ECO:0000256" key="13">
    <source>
        <dbReference type="SAM" id="SignalP"/>
    </source>
</evidence>
<comment type="subcellular location">
    <subcellularLocation>
        <location evidence="1">Cell membrane</location>
    </subcellularLocation>
</comment>
<keyword evidence="7" id="KW-0325">Glycoprotein</keyword>
<dbReference type="EMBL" id="GDJX01005526">
    <property type="protein sequence ID" value="JAT62410.1"/>
    <property type="molecule type" value="Transcribed_RNA"/>
</dbReference>
<keyword evidence="13" id="KW-0732">Signal</keyword>
<dbReference type="GO" id="GO:0006508">
    <property type="term" value="P:proteolysis"/>
    <property type="evidence" value="ECO:0007669"/>
    <property type="project" value="UniProtKB-KW"/>
</dbReference>
<feature type="region of interest" description="Disordered" evidence="12">
    <location>
        <begin position="101"/>
        <end position="122"/>
    </location>
</feature>
<dbReference type="CDD" id="cd05471">
    <property type="entry name" value="pepsin_like"/>
    <property type="match status" value="1"/>
</dbReference>
<dbReference type="InterPro" id="IPR021109">
    <property type="entry name" value="Peptidase_aspartic_dom_sf"/>
</dbReference>
<evidence type="ECO:0000256" key="1">
    <source>
        <dbReference type="ARBA" id="ARBA00004236"/>
    </source>
</evidence>
<feature type="signal peptide" evidence="13">
    <location>
        <begin position="1"/>
        <end position="20"/>
    </location>
</feature>
<evidence type="ECO:0000259" key="14">
    <source>
        <dbReference type="PROSITE" id="PS51767"/>
    </source>
</evidence>
<dbReference type="Pfam" id="PF00026">
    <property type="entry name" value="Asp"/>
    <property type="match status" value="1"/>
</dbReference>
<dbReference type="AlphaFoldDB" id="A0A1D1Z659"/>
<dbReference type="SUPFAM" id="SSF50630">
    <property type="entry name" value="Acid proteases"/>
    <property type="match status" value="1"/>
</dbReference>
<dbReference type="PRINTS" id="PR00792">
    <property type="entry name" value="PEPSIN"/>
</dbReference>
<evidence type="ECO:0000256" key="8">
    <source>
        <dbReference type="ARBA" id="ARBA00023288"/>
    </source>
</evidence>
<feature type="disulfide bond" evidence="10">
    <location>
        <begin position="160"/>
        <end position="165"/>
    </location>
</feature>
<dbReference type="PANTHER" id="PTHR47966:SF75">
    <property type="entry name" value="ENDOPEPTIDASE (CTSD), PUTATIVE (AFU_ORTHOLOGUE AFUA_4G07040)-RELATED"/>
    <property type="match status" value="1"/>
</dbReference>
<evidence type="ECO:0000256" key="9">
    <source>
        <dbReference type="PIRSR" id="PIRSR601461-1"/>
    </source>
</evidence>
<dbReference type="FunFam" id="2.40.70.10:FF:000060">
    <property type="entry name" value="Aspartic-type endopeptidase ctsD"/>
    <property type="match status" value="1"/>
</dbReference>
<evidence type="ECO:0000256" key="11">
    <source>
        <dbReference type="RuleBase" id="RU000454"/>
    </source>
</evidence>
<dbReference type="GO" id="GO:0004190">
    <property type="term" value="F:aspartic-type endopeptidase activity"/>
    <property type="evidence" value="ECO:0007669"/>
    <property type="project" value="UniProtKB-KW"/>
</dbReference>
<evidence type="ECO:0000256" key="3">
    <source>
        <dbReference type="ARBA" id="ARBA00022475"/>
    </source>
</evidence>
<proteinExistence type="inferred from homology"/>
<evidence type="ECO:0000256" key="4">
    <source>
        <dbReference type="ARBA" id="ARBA00022670"/>
    </source>
</evidence>
<dbReference type="FunFam" id="2.40.70.10:FF:000008">
    <property type="entry name" value="Cathepsin D"/>
    <property type="match status" value="1"/>
</dbReference>
<dbReference type="GO" id="GO:0005886">
    <property type="term" value="C:plasma membrane"/>
    <property type="evidence" value="ECO:0007669"/>
    <property type="project" value="UniProtKB-SubCell"/>
</dbReference>
<evidence type="ECO:0000256" key="12">
    <source>
        <dbReference type="SAM" id="MobiDB-lite"/>
    </source>
</evidence>
<keyword evidence="3" id="KW-1003">Cell membrane</keyword>
<dbReference type="PANTHER" id="PTHR47966">
    <property type="entry name" value="BETA-SITE APP-CLEAVING ENZYME, ISOFORM A-RELATED"/>
    <property type="match status" value="1"/>
</dbReference>
<name>A0A1D1Z659_9ARAE</name>
<dbReference type="InterPro" id="IPR001969">
    <property type="entry name" value="Aspartic_peptidase_AS"/>
</dbReference>
<evidence type="ECO:0000256" key="10">
    <source>
        <dbReference type="PIRSR" id="PIRSR601461-2"/>
    </source>
</evidence>
<dbReference type="Gene3D" id="2.40.70.10">
    <property type="entry name" value="Acid Proteases"/>
    <property type="match status" value="2"/>
</dbReference>
<evidence type="ECO:0000256" key="5">
    <source>
        <dbReference type="ARBA" id="ARBA00022801"/>
    </source>
</evidence>
<feature type="disulfide bond" evidence="10">
    <location>
        <begin position="364"/>
        <end position="398"/>
    </location>
</feature>
<keyword evidence="10" id="KW-1015">Disulfide bond</keyword>
<dbReference type="InterPro" id="IPR033121">
    <property type="entry name" value="PEPTIDASE_A1"/>
</dbReference>
<keyword evidence="11" id="KW-0064">Aspartyl protease</keyword>
<keyword evidence="8" id="KW-0449">Lipoprotein</keyword>
<keyword evidence="4 11" id="KW-0645">Protease</keyword>
<feature type="chain" id="PRO_5008900745" evidence="13">
    <location>
        <begin position="21"/>
        <end position="440"/>
    </location>
</feature>
<keyword evidence="5 11" id="KW-0378">Hydrolase</keyword>
<gene>
    <name evidence="15" type="primary">ctsD_3</name>
    <name evidence="15" type="ORF">g.188</name>
</gene>
<comment type="similarity">
    <text evidence="2 11">Belongs to the peptidase A1 family.</text>
</comment>
<organism evidence="15">
    <name type="scientific">Anthurium amnicola</name>
    <dbReference type="NCBI Taxonomy" id="1678845"/>
    <lineage>
        <taxon>Eukaryota</taxon>
        <taxon>Viridiplantae</taxon>
        <taxon>Streptophyta</taxon>
        <taxon>Embryophyta</taxon>
        <taxon>Tracheophyta</taxon>
        <taxon>Spermatophyta</taxon>
        <taxon>Magnoliopsida</taxon>
        <taxon>Liliopsida</taxon>
        <taxon>Araceae</taxon>
        <taxon>Pothoideae</taxon>
        <taxon>Potheae</taxon>
        <taxon>Anthurium</taxon>
    </lineage>
</organism>
<evidence type="ECO:0000313" key="15">
    <source>
        <dbReference type="EMBL" id="JAT62410.1"/>
    </source>
</evidence>